<proteinExistence type="predicted"/>
<protein>
    <submittedName>
        <fullName evidence="1">Uncharacterized protein</fullName>
    </submittedName>
</protein>
<reference evidence="1 2" key="1">
    <citation type="submission" date="2019-07" db="EMBL/GenBank/DDBJ databases">
        <authorList>
            <person name="Hibberd C M."/>
            <person name="Gehrig L. J."/>
            <person name="Chang H.-W."/>
            <person name="Venkatesh S."/>
        </authorList>
    </citation>
    <scope>NUCLEOTIDE SEQUENCE [LARGE SCALE GENOMIC DNA]</scope>
    <source>
        <strain evidence="1">Blautia_luti_SSTS_Bg7063</strain>
    </source>
</reference>
<organism evidence="1 2">
    <name type="scientific">Blautia luti</name>
    <dbReference type="NCBI Taxonomy" id="89014"/>
    <lineage>
        <taxon>Bacteria</taxon>
        <taxon>Bacillati</taxon>
        <taxon>Bacillota</taxon>
        <taxon>Clostridia</taxon>
        <taxon>Lachnospirales</taxon>
        <taxon>Lachnospiraceae</taxon>
        <taxon>Blautia</taxon>
    </lineage>
</organism>
<keyword evidence="2" id="KW-1185">Reference proteome</keyword>
<dbReference type="RefSeq" id="WP_144092883.1">
    <property type="nucleotide sequence ID" value="NZ_CABHMX010000030.1"/>
</dbReference>
<dbReference type="EMBL" id="CABHNW010000022">
    <property type="protein sequence ID" value="VUX32795.1"/>
    <property type="molecule type" value="Genomic_DNA"/>
</dbReference>
<dbReference type="AlphaFoldDB" id="A0A564VJT3"/>
<sequence length="111" mass="12467">MAIKRTVETDVYCDICGEWITGWKSNDTGVSRIWAAAFAREKGCTVGKKVICRECRIKKRIQICSIQRKIGSAGRDSNGMCLGFGNKTSDEPLEKCKRCFACTSYEQKETL</sequence>
<dbReference type="Proteomes" id="UP000408482">
    <property type="component" value="Unassembled WGS sequence"/>
</dbReference>
<evidence type="ECO:0000313" key="2">
    <source>
        <dbReference type="Proteomes" id="UP000408482"/>
    </source>
</evidence>
<evidence type="ECO:0000313" key="1">
    <source>
        <dbReference type="EMBL" id="VUX32795.1"/>
    </source>
</evidence>
<gene>
    <name evidence="1" type="ORF">RSSSTS7063_02505</name>
</gene>
<name>A0A564VJT3_9FIRM</name>
<accession>A0A564VJT3</accession>